<evidence type="ECO:0000256" key="1">
    <source>
        <dbReference type="ARBA" id="ARBA00004162"/>
    </source>
</evidence>
<keyword evidence="5 9" id="KW-0653">Protein transport</keyword>
<evidence type="ECO:0000256" key="8">
    <source>
        <dbReference type="ARBA" id="ARBA00023136"/>
    </source>
</evidence>
<dbReference type="Pfam" id="PF02416">
    <property type="entry name" value="TatA_B_E"/>
    <property type="match status" value="1"/>
</dbReference>
<comment type="function">
    <text evidence="9">Part of the twin-arginine translocation (Tat) system that transports large folded proteins containing a characteristic twin-arginine motif in their signal peptide across membranes. TatA could form the protein-conducting channel of the Tat system.</text>
</comment>
<comment type="subunit">
    <text evidence="9">The Tat system comprises two distinct complexes: a TatABC complex, containing multiple copies of TatA, TatB and TatC subunits, and a separate TatA complex, containing only TatA subunits. Substrates initially bind to the TatABC complex, which probably triggers association of the separate TatA complex to form the active translocon.</text>
</comment>
<keyword evidence="6 9" id="KW-1133">Transmembrane helix</keyword>
<dbReference type="InterPro" id="IPR006312">
    <property type="entry name" value="TatA/E"/>
</dbReference>
<evidence type="ECO:0000256" key="6">
    <source>
        <dbReference type="ARBA" id="ARBA00022989"/>
    </source>
</evidence>
<organism evidence="11 12">
    <name type="scientific">Amnibacterium endophyticum</name>
    <dbReference type="NCBI Taxonomy" id="2109337"/>
    <lineage>
        <taxon>Bacteria</taxon>
        <taxon>Bacillati</taxon>
        <taxon>Actinomycetota</taxon>
        <taxon>Actinomycetes</taxon>
        <taxon>Micrococcales</taxon>
        <taxon>Microbacteriaceae</taxon>
        <taxon>Amnibacterium</taxon>
    </lineage>
</organism>
<evidence type="ECO:0000256" key="7">
    <source>
        <dbReference type="ARBA" id="ARBA00023010"/>
    </source>
</evidence>
<comment type="caution">
    <text evidence="11">The sequence shown here is derived from an EMBL/GenBank/DDBJ whole genome shotgun (WGS) entry which is preliminary data.</text>
</comment>
<comment type="subcellular location">
    <subcellularLocation>
        <location evidence="1 9">Cell membrane</location>
        <topology evidence="1 9">Single-pass membrane protein</topology>
    </subcellularLocation>
</comment>
<dbReference type="Proteomes" id="UP001597347">
    <property type="component" value="Unassembled WGS sequence"/>
</dbReference>
<dbReference type="Gene3D" id="1.20.5.3310">
    <property type="match status" value="1"/>
</dbReference>
<feature type="region of interest" description="Disordered" evidence="10">
    <location>
        <begin position="53"/>
        <end position="89"/>
    </location>
</feature>
<evidence type="ECO:0000256" key="9">
    <source>
        <dbReference type="HAMAP-Rule" id="MF_00236"/>
    </source>
</evidence>
<dbReference type="RefSeq" id="WP_377935837.1">
    <property type="nucleotide sequence ID" value="NZ_JBHUEA010000023.1"/>
</dbReference>
<dbReference type="PANTHER" id="PTHR42982:SF1">
    <property type="entry name" value="SEC-INDEPENDENT PROTEIN TRANSLOCASE PROTEIN TATA"/>
    <property type="match status" value="1"/>
</dbReference>
<evidence type="ECO:0000256" key="2">
    <source>
        <dbReference type="ARBA" id="ARBA00022448"/>
    </source>
</evidence>
<evidence type="ECO:0000256" key="3">
    <source>
        <dbReference type="ARBA" id="ARBA00022475"/>
    </source>
</evidence>
<name>A0ABW4LHG0_9MICO</name>
<keyword evidence="2 9" id="KW-0813">Transport</keyword>
<keyword evidence="12" id="KW-1185">Reference proteome</keyword>
<dbReference type="PANTHER" id="PTHR42982">
    <property type="entry name" value="SEC-INDEPENDENT PROTEIN TRANSLOCASE PROTEIN TATA"/>
    <property type="match status" value="1"/>
</dbReference>
<gene>
    <name evidence="9" type="primary">tatA</name>
    <name evidence="11" type="ORF">ACFSBI_13675</name>
</gene>
<keyword evidence="8 9" id="KW-0472">Membrane</keyword>
<keyword evidence="7 9" id="KW-0811">Translocation</keyword>
<keyword evidence="3 9" id="KW-1003">Cell membrane</keyword>
<sequence>MGGLFQGLTGFHLIIVVAVVLVLFGASKLPIFAKGLGQSIKIFRKEINDVKDDMKDERRDAGKAETEREVVYTNEPPAGTQTRRSPDER</sequence>
<dbReference type="HAMAP" id="MF_00236">
    <property type="entry name" value="TatA_E"/>
    <property type="match status" value="1"/>
</dbReference>
<reference evidence="12" key="1">
    <citation type="journal article" date="2019" name="Int. J. Syst. Evol. Microbiol.">
        <title>The Global Catalogue of Microorganisms (GCM) 10K type strain sequencing project: providing services to taxonomists for standard genome sequencing and annotation.</title>
        <authorList>
            <consortium name="The Broad Institute Genomics Platform"/>
            <consortium name="The Broad Institute Genome Sequencing Center for Infectious Disease"/>
            <person name="Wu L."/>
            <person name="Ma J."/>
        </authorList>
    </citation>
    <scope>NUCLEOTIDE SEQUENCE [LARGE SCALE GENOMIC DNA]</scope>
    <source>
        <strain evidence="12">CGMCC 1.12471</strain>
    </source>
</reference>
<dbReference type="InterPro" id="IPR003369">
    <property type="entry name" value="TatA/B/E"/>
</dbReference>
<evidence type="ECO:0000256" key="10">
    <source>
        <dbReference type="SAM" id="MobiDB-lite"/>
    </source>
</evidence>
<evidence type="ECO:0000256" key="5">
    <source>
        <dbReference type="ARBA" id="ARBA00022927"/>
    </source>
</evidence>
<evidence type="ECO:0000313" key="12">
    <source>
        <dbReference type="Proteomes" id="UP001597347"/>
    </source>
</evidence>
<accession>A0ABW4LHG0</accession>
<feature type="transmembrane region" description="Helical" evidence="9">
    <location>
        <begin position="6"/>
        <end position="26"/>
    </location>
</feature>
<dbReference type="NCBIfam" id="TIGR01411">
    <property type="entry name" value="tatAE"/>
    <property type="match status" value="1"/>
</dbReference>
<comment type="similarity">
    <text evidence="9">Belongs to the TatA/E family.</text>
</comment>
<evidence type="ECO:0000313" key="11">
    <source>
        <dbReference type="EMBL" id="MFD1722599.1"/>
    </source>
</evidence>
<feature type="compositionally biased region" description="Basic and acidic residues" evidence="10">
    <location>
        <begin position="53"/>
        <end position="70"/>
    </location>
</feature>
<protein>
    <recommendedName>
        <fullName evidence="9">Sec-independent protein translocase protein TatA</fullName>
    </recommendedName>
</protein>
<proteinExistence type="inferred from homology"/>
<evidence type="ECO:0000256" key="4">
    <source>
        <dbReference type="ARBA" id="ARBA00022692"/>
    </source>
</evidence>
<dbReference type="EMBL" id="JBHUEA010000023">
    <property type="protein sequence ID" value="MFD1722599.1"/>
    <property type="molecule type" value="Genomic_DNA"/>
</dbReference>
<keyword evidence="4 9" id="KW-0812">Transmembrane</keyword>